<dbReference type="EMBL" id="JARBJD010000057">
    <property type="protein sequence ID" value="KAK2956356.1"/>
    <property type="molecule type" value="Genomic_DNA"/>
</dbReference>
<name>A0ABQ9XXY3_9EUKA</name>
<protein>
    <recommendedName>
        <fullName evidence="3">IPT/TIG domain-containing protein</fullName>
    </recommendedName>
</protein>
<comment type="caution">
    <text evidence="1">The sequence shown here is derived from an EMBL/GenBank/DDBJ whole genome shotgun (WGS) entry which is preliminary data.</text>
</comment>
<organism evidence="1 2">
    <name type="scientific">Blattamonas nauphoetae</name>
    <dbReference type="NCBI Taxonomy" id="2049346"/>
    <lineage>
        <taxon>Eukaryota</taxon>
        <taxon>Metamonada</taxon>
        <taxon>Preaxostyla</taxon>
        <taxon>Oxymonadida</taxon>
        <taxon>Blattamonas</taxon>
    </lineage>
</organism>
<proteinExistence type="predicted"/>
<sequence length="625" mass="67065">MRVRQQRRYKVFLHDRSSFEVDFSFTSGGFLIGSHHLDGVGDRTKWKEGSVWVVTGMESVSDPSIDVLVEKTLFFPIPVLPSHVARIDSPLLNKKKTEVSFEIVGSEFPSSITSVSLKRGERTITASKTITVPSDTSILIPSPPTITSITTGPSSSPNEFVLKMEGTNLPSTEVFLAQIDSFPTIRVRMSGDGTTGESDTIRAGQSHIIQFNTSYTVKTLRKEGDEDEHILLSSSTFTTPVGPILTTISCHLSTSNANFVVLTVGGDQLADGQYYQVLQKVSDQPITIEIPITSNAGAVHLLTFGSGVLEYSGKYVVKRMWSESVEVVVDPAASSFAVDSAPARIESALCVLSVESEANVELSTLAESEMKEAKLTLSGSHLPLDKAITIQVKPFSSDGQILDTPITFASLSAETASTIIIKVDMYESGPKLEFGTKYEVASLVITGTPSVLTPKIQFSVPIESVRVKAVSVDETPTTIKVKISGSGFFAAETYQMKVFGTPSNGGTGATHSQTITVVTSDATHAVSSSIVLGTDESAVLRFGYSYTINSITNGTEEGFVEGTHTFETTSLSPSQPQILSASVETNGQKTRMRIVLSGSNLLQDSHFTLKLNGKLQLGGTDQKGL</sequence>
<gene>
    <name evidence="1" type="ORF">BLNAU_8723</name>
</gene>
<dbReference type="Proteomes" id="UP001281761">
    <property type="component" value="Unassembled WGS sequence"/>
</dbReference>
<evidence type="ECO:0008006" key="3">
    <source>
        <dbReference type="Google" id="ProtNLM"/>
    </source>
</evidence>
<accession>A0ABQ9XXY3</accession>
<evidence type="ECO:0000313" key="2">
    <source>
        <dbReference type="Proteomes" id="UP001281761"/>
    </source>
</evidence>
<keyword evidence="2" id="KW-1185">Reference proteome</keyword>
<reference evidence="1 2" key="1">
    <citation type="journal article" date="2022" name="bioRxiv">
        <title>Genomics of Preaxostyla Flagellates Illuminates Evolutionary Transitions and the Path Towards Mitochondrial Loss.</title>
        <authorList>
            <person name="Novak L.V.F."/>
            <person name="Treitli S.C."/>
            <person name="Pyrih J."/>
            <person name="Halakuc P."/>
            <person name="Pipaliya S.V."/>
            <person name="Vacek V."/>
            <person name="Brzon O."/>
            <person name="Soukal P."/>
            <person name="Eme L."/>
            <person name="Dacks J.B."/>
            <person name="Karnkowska A."/>
            <person name="Elias M."/>
            <person name="Hampl V."/>
        </authorList>
    </citation>
    <scope>NUCLEOTIDE SEQUENCE [LARGE SCALE GENOMIC DNA]</scope>
    <source>
        <strain evidence="1">NAU3</strain>
        <tissue evidence="1">Gut</tissue>
    </source>
</reference>
<evidence type="ECO:0000313" key="1">
    <source>
        <dbReference type="EMBL" id="KAK2956356.1"/>
    </source>
</evidence>